<evidence type="ECO:0000313" key="2">
    <source>
        <dbReference type="EMBL" id="KAL1869175.1"/>
    </source>
</evidence>
<feature type="compositionally biased region" description="Low complexity" evidence="1">
    <location>
        <begin position="1"/>
        <end position="15"/>
    </location>
</feature>
<sequence length="113" mass="11992">MSSSRSAPPASLALRQTVTQKGGQTLSPKTAEALGSQKRRSFSSSSAPPSASTASGLHPLHSPKTHPSAGKPSRNLPSPTVNAHSYCGRHTDQYLFGGRTMADIFRAIVHRRE</sequence>
<protein>
    <submittedName>
        <fullName evidence="2">Uncharacterized protein</fullName>
    </submittedName>
</protein>
<proteinExistence type="predicted"/>
<organism evidence="2 3">
    <name type="scientific">Phialemonium thermophilum</name>
    <dbReference type="NCBI Taxonomy" id="223376"/>
    <lineage>
        <taxon>Eukaryota</taxon>
        <taxon>Fungi</taxon>
        <taxon>Dikarya</taxon>
        <taxon>Ascomycota</taxon>
        <taxon>Pezizomycotina</taxon>
        <taxon>Sordariomycetes</taxon>
        <taxon>Sordariomycetidae</taxon>
        <taxon>Cephalothecales</taxon>
        <taxon>Cephalothecaceae</taxon>
        <taxon>Phialemonium</taxon>
    </lineage>
</organism>
<feature type="region of interest" description="Disordered" evidence="1">
    <location>
        <begin position="1"/>
        <end position="85"/>
    </location>
</feature>
<evidence type="ECO:0000313" key="3">
    <source>
        <dbReference type="Proteomes" id="UP001586593"/>
    </source>
</evidence>
<gene>
    <name evidence="2" type="ORF">VTK73DRAFT_3344</name>
</gene>
<comment type="caution">
    <text evidence="2">The sequence shown here is derived from an EMBL/GenBank/DDBJ whole genome shotgun (WGS) entry which is preliminary data.</text>
</comment>
<dbReference type="EMBL" id="JAZHXJ010000201">
    <property type="protein sequence ID" value="KAL1869175.1"/>
    <property type="molecule type" value="Genomic_DNA"/>
</dbReference>
<accession>A0ABR3X0J4</accession>
<feature type="compositionally biased region" description="Polar residues" evidence="1">
    <location>
        <begin position="16"/>
        <end position="28"/>
    </location>
</feature>
<name>A0ABR3X0J4_9PEZI</name>
<reference evidence="2 3" key="1">
    <citation type="journal article" date="2024" name="Commun. Biol.">
        <title>Comparative genomic analysis of thermophilic fungi reveals convergent evolutionary adaptations and gene losses.</title>
        <authorList>
            <person name="Steindorff A.S."/>
            <person name="Aguilar-Pontes M.V."/>
            <person name="Robinson A.J."/>
            <person name="Andreopoulos B."/>
            <person name="LaButti K."/>
            <person name="Kuo A."/>
            <person name="Mondo S."/>
            <person name="Riley R."/>
            <person name="Otillar R."/>
            <person name="Haridas S."/>
            <person name="Lipzen A."/>
            <person name="Grimwood J."/>
            <person name="Schmutz J."/>
            <person name="Clum A."/>
            <person name="Reid I.D."/>
            <person name="Moisan M.C."/>
            <person name="Butler G."/>
            <person name="Nguyen T.T.M."/>
            <person name="Dewar K."/>
            <person name="Conant G."/>
            <person name="Drula E."/>
            <person name="Henrissat B."/>
            <person name="Hansel C."/>
            <person name="Singer S."/>
            <person name="Hutchinson M.I."/>
            <person name="de Vries R.P."/>
            <person name="Natvig D.O."/>
            <person name="Powell A.J."/>
            <person name="Tsang A."/>
            <person name="Grigoriev I.V."/>
        </authorList>
    </citation>
    <scope>NUCLEOTIDE SEQUENCE [LARGE SCALE GENOMIC DNA]</scope>
    <source>
        <strain evidence="2 3">ATCC 24622</strain>
    </source>
</reference>
<keyword evidence="3" id="KW-1185">Reference proteome</keyword>
<dbReference type="Proteomes" id="UP001586593">
    <property type="component" value="Unassembled WGS sequence"/>
</dbReference>
<evidence type="ECO:0000256" key="1">
    <source>
        <dbReference type="SAM" id="MobiDB-lite"/>
    </source>
</evidence>
<feature type="compositionally biased region" description="Low complexity" evidence="1">
    <location>
        <begin position="42"/>
        <end position="55"/>
    </location>
</feature>